<gene>
    <name evidence="1" type="ORF">F3B37_08505</name>
</gene>
<dbReference type="InterPro" id="IPR022385">
    <property type="entry name" value="Rhs_assc_core"/>
</dbReference>
<comment type="caution">
    <text evidence="1">The sequence shown here is derived from an EMBL/GenBank/DDBJ whole genome shotgun (WGS) entry which is preliminary data.</text>
</comment>
<accession>A0A642DW65</accession>
<dbReference type="Gene3D" id="2.180.10.10">
    <property type="entry name" value="RHS repeat-associated core"/>
    <property type="match status" value="1"/>
</dbReference>
<dbReference type="AlphaFoldDB" id="A0A642DW65"/>
<proteinExistence type="predicted"/>
<organism evidence="1">
    <name type="scientific">Bacteroides intestinalis</name>
    <dbReference type="NCBI Taxonomy" id="329854"/>
    <lineage>
        <taxon>Bacteria</taxon>
        <taxon>Pseudomonadati</taxon>
        <taxon>Bacteroidota</taxon>
        <taxon>Bacteroidia</taxon>
        <taxon>Bacteroidales</taxon>
        <taxon>Bacteroidaceae</taxon>
        <taxon>Bacteroides</taxon>
    </lineage>
</organism>
<name>A0A642DW65_9BACE</name>
<dbReference type="InterPro" id="IPR050708">
    <property type="entry name" value="T6SS_VgrG/RHS"/>
</dbReference>
<dbReference type="OrthoDB" id="1191296at2"/>
<protein>
    <submittedName>
        <fullName evidence="1">RHS repeat-associated core domain-containing protein</fullName>
    </submittedName>
</protein>
<evidence type="ECO:0000313" key="1">
    <source>
        <dbReference type="EMBL" id="KAA4693249.1"/>
    </source>
</evidence>
<dbReference type="NCBIfam" id="TIGR03696">
    <property type="entry name" value="Rhs_assc_core"/>
    <property type="match status" value="1"/>
</dbReference>
<reference evidence="1" key="1">
    <citation type="journal article" date="2019" name="Nat. Med.">
        <title>A library of human gut bacterial isolates paired with longitudinal multiomics data enables mechanistic microbiome research.</title>
        <authorList>
            <person name="Poyet M."/>
            <person name="Groussin M."/>
            <person name="Gibbons S.M."/>
            <person name="Avila-Pacheco J."/>
            <person name="Jiang X."/>
            <person name="Kearney S.M."/>
            <person name="Perrotta A.R."/>
            <person name="Berdy B."/>
            <person name="Zhao S."/>
            <person name="Lieberman T.D."/>
            <person name="Swanson P.K."/>
            <person name="Smith M."/>
            <person name="Roesemann S."/>
            <person name="Alexander J.E."/>
            <person name="Rich S.A."/>
            <person name="Livny J."/>
            <person name="Vlamakis H."/>
            <person name="Clish C."/>
            <person name="Bullock K."/>
            <person name="Deik A."/>
            <person name="Scott J."/>
            <person name="Pierce K.A."/>
            <person name="Xavier R.J."/>
            <person name="Alm E.J."/>
        </authorList>
    </citation>
    <scope>NUCLEOTIDE SEQUENCE</scope>
    <source>
        <strain evidence="1">BIOML-A1</strain>
    </source>
</reference>
<sequence>MFNNAPFNKNFFTVWLTTYDNGNLAQDLNKGIEDIQYNCLNLPRLIKFKDQSTITYTYAADGTKLRVEHKIGNSTTRTTYCSNVIYEDGTAKCLLTEEGYVSLDGREYHYYLKDHQGNNRVLVNKNGGVEEINHYYPFGGVFASEENVQPYKYNGKELDTKKGLNWYDYGARRYDAALGRWHKIDPMTEKYYSVSPYAYCSSNPVNAIDYQGKLVIFINGMHWGDGKSNRYWDKNGGGFATAVMKHLNDYNAMYIDGSIGGVGQLPYNLDANLRRTFGRNQGFLDAPVILRKIKNSKGELIETIKIITHSMGAAYAKGYIEALKQFLIDNNLPLSLIEFEADFAPFQPTEQEAVKGIKTFQFTNMNDDIANNKWLKSPFGIIQGVEKVTIGIEENKKHTIKDFYNMVFKLPEGKYEVIDGKIVPIN</sequence>
<dbReference type="EMBL" id="VWFA01000005">
    <property type="protein sequence ID" value="KAA4693249.1"/>
    <property type="molecule type" value="Genomic_DNA"/>
</dbReference>
<dbReference type="PANTHER" id="PTHR32305:SF15">
    <property type="entry name" value="PROTEIN RHSA-RELATED"/>
    <property type="match status" value="1"/>
</dbReference>
<dbReference type="PANTHER" id="PTHR32305">
    <property type="match status" value="1"/>
</dbReference>